<keyword evidence="2" id="KW-1185">Reference proteome</keyword>
<gene>
    <name evidence="1" type="ORF">SAMN05216464_110214</name>
</gene>
<dbReference type="Proteomes" id="UP000199072">
    <property type="component" value="Unassembled WGS sequence"/>
</dbReference>
<name>A0A1G7GMM1_9SPHI</name>
<dbReference type="STRING" id="1391627.SAMN05216464_110214"/>
<proteinExistence type="predicted"/>
<evidence type="ECO:0000313" key="2">
    <source>
        <dbReference type="Proteomes" id="UP000199072"/>
    </source>
</evidence>
<reference evidence="1 2" key="1">
    <citation type="submission" date="2016-10" db="EMBL/GenBank/DDBJ databases">
        <authorList>
            <person name="de Groot N.N."/>
        </authorList>
    </citation>
    <scope>NUCLEOTIDE SEQUENCE [LARGE SCALE GENOMIC DNA]</scope>
    <source>
        <strain evidence="1 2">47C3B</strain>
    </source>
</reference>
<evidence type="ECO:0000313" key="1">
    <source>
        <dbReference type="EMBL" id="SDE89341.1"/>
    </source>
</evidence>
<protein>
    <submittedName>
        <fullName evidence="1">Uncharacterized protein</fullName>
    </submittedName>
</protein>
<organism evidence="1 2">
    <name type="scientific">Mucilaginibacter pineti</name>
    <dbReference type="NCBI Taxonomy" id="1391627"/>
    <lineage>
        <taxon>Bacteria</taxon>
        <taxon>Pseudomonadati</taxon>
        <taxon>Bacteroidota</taxon>
        <taxon>Sphingobacteriia</taxon>
        <taxon>Sphingobacteriales</taxon>
        <taxon>Sphingobacteriaceae</taxon>
        <taxon>Mucilaginibacter</taxon>
    </lineage>
</organism>
<dbReference type="EMBL" id="FNAI01000010">
    <property type="protein sequence ID" value="SDE89341.1"/>
    <property type="molecule type" value="Genomic_DNA"/>
</dbReference>
<dbReference type="AlphaFoldDB" id="A0A1G7GMM1"/>
<sequence length="47" mass="5529">MKILKSETFRDLDKLTSFANKLKLAKDDIVVITQTVYCVVLWYYGEE</sequence>
<accession>A0A1G7GMM1</accession>